<comment type="caution">
    <text evidence="1">The sequence shown here is derived from an EMBL/GenBank/DDBJ whole genome shotgun (WGS) entry which is preliminary data.</text>
</comment>
<accession>A0ACC3ANG8</accession>
<name>A0ACC3ANG8_9EURO</name>
<dbReference type="Proteomes" id="UP001177260">
    <property type="component" value="Unassembled WGS sequence"/>
</dbReference>
<protein>
    <submittedName>
        <fullName evidence="1">Type I Iterative Polyketide synthase (PKS)</fullName>
    </submittedName>
</protein>
<keyword evidence="2" id="KW-1185">Reference proteome</keyword>
<sequence length="1819" mass="198821">MAETTPVEPAEVKSLEDSLEAGGSKLVFFGNEFPSDDLKHLFRHLHRHTHDRRFRLLSAFIHEGTLVLRDEIAKLPQYLQDQVPHFESVLTLPEHGDFREGGLGAAMESALLIVLQLGTFIGAHEAENVELDLASSPAVLAGLSIGLFAGAAVALSNTLAELVHNGAESLRVSFRLGVYVDDFSRNLEAPQPDGALQSWAQVITGMKAEDVRTELSKFNAESGSLGLTKVFISAADKNSVSVSGPPSRIKEAFQFSHDLRYSKSFPLPVYDGLCHASHIYAQEDIRAVLNKPATRIPPSRLVQHSLLSSQTGKPFAAVTADELFEEISTELIMGTIYLDNIMENIIYRTGSGLSGLPHELQVDTIRTSVVFEGMMGTVKAACTNVEIKRNDLINWVYRDYGERRPNSFASAKLAIVGMSCRMPGGANDLEEFWRLLEQGRDTHTTVPDDRFDIDAHFDPSGKTDNATQTPFGNFIDCPGHFDAAFFNMSPKEAEETDPMQRLALVTAYEAMEMAGVVPERTRSTRRDRIGVYYGQASDDWRELNGSQNIGTYAVPAGTRGFATGRINYFFKFSGPSFNIDTACSSSMAAVHAGCGALWAGEADAVIAGGLNVITDPDNYAGLCNAHFLSKTGQCKVWDKDADGYCRSDGIGSMVIKRLEDAEADNDNVLAVILSAATNHSADAISITHPHAGAQKHNYRQVLRKAGINPLDVGYVELHGTGTQAGDAMESESVLDVFAPLTPRRRPDQRLHLGAVKANIGHGEAAAGIASLIKAVLCFQKEQLPPHIGIKTEVNPAIPKDLDRRNVGLDMTLTPWARPTGSKRLGLVNSFGAHGGNTTVLLEDAPERPKVWTSGVDTRSMHPIIISAKSKKSLRANLENMLSYLEKSPETDLGNLAYTLCGRRMHHCLRIATVASTISGVQGFLRYSLDNDADTKVASVPLDKPPVVFTFTGQASSNQGMAQDLLVDSPFFQGQVLQLDRLVQRLGFPSVVPAISGGLDDDIDSPVTGQLSIVVLEIALARYWLSLNVRPSAVIGHSLGEYSALAVAGVLSVVDALNLVGRRARLIENLCVAGGHSMLSVAASPADLAEVLKSDAKAAQSTYTISCRNTEHDTVIGAPKDVVNMIQQTLETNGYKCVVLDIPFAYHTSQMDPVLNELTRMAENVHFKAPSIPILSTMLGSVVFDGKTVNAEYIRDQTRSTVNFVGAIEAARDLGMIDDRTLWVECGPHPVCISFVRKLIPRACVASSCRRNEDNMTTIAKSLVTLHLAGVTPCWHEYFKPHEPALSLINNLPSYGWNKTNYWIPYFGTWTLDKAFLKYGGQFLPNCRAEQPLSIPAIPAISSSLIHQVLSERVEATTATVNALSDMQHPDFLAAVWGHKMNNCGVATSSIWADMALTMGDYLYHRLMPHAREVNMNVTNLEVLHAQVASKDPGCSQPIKLEAHLSLDNNSMTLAWFNVDAKTGESSSEVFATAVVRFEDPLSWKTEWNRVAHLVLGRIEALQHMAIEGKANQLSKRLAYTLFKNVVDYAEKYRGINTVVMHDYEAFANITLTSGDHGTHHTPPHWIDPVCHLAGLIMNGSDASNTSDYFYVTPGSDSFRLLKPLEAGVKYQSYVRMFPLAVEEGSMQIYAGDVYILQDQEIIGVVNQIRFRRIPRLLMGRFFSAPTATAANERTPRDHDPRPSKPSSIEPQSSKGLVTIMEAALSSQQVDVAVSTAKAEIPSTVINQLTPPPSPDSKEDREEAESSLTGRCLRIIADETNIQLTDLVSDALFAQLGIDSLMSLVLSEKFRNELNIEIKSSLFLECPTVGELTGWIELNC</sequence>
<organism evidence="1 2">
    <name type="scientific">Aspergillus melleus</name>
    <dbReference type="NCBI Taxonomy" id="138277"/>
    <lineage>
        <taxon>Eukaryota</taxon>
        <taxon>Fungi</taxon>
        <taxon>Dikarya</taxon>
        <taxon>Ascomycota</taxon>
        <taxon>Pezizomycotina</taxon>
        <taxon>Eurotiomycetes</taxon>
        <taxon>Eurotiomycetidae</taxon>
        <taxon>Eurotiales</taxon>
        <taxon>Aspergillaceae</taxon>
        <taxon>Aspergillus</taxon>
        <taxon>Aspergillus subgen. Circumdati</taxon>
    </lineage>
</organism>
<reference evidence="1 2" key="1">
    <citation type="journal article" date="2023" name="ACS Omega">
        <title>Identification of the Neoaspergillic Acid Biosynthesis Gene Cluster by Establishing an In Vitro CRISPR-Ribonucleoprotein Genetic System in Aspergillus melleus.</title>
        <authorList>
            <person name="Yuan B."/>
            <person name="Grau M.F."/>
            <person name="Murata R.M."/>
            <person name="Torok T."/>
            <person name="Venkateswaran K."/>
            <person name="Stajich J.E."/>
            <person name="Wang C.C.C."/>
        </authorList>
    </citation>
    <scope>NUCLEOTIDE SEQUENCE [LARGE SCALE GENOMIC DNA]</scope>
    <source>
        <strain evidence="1 2">IMV 1140</strain>
    </source>
</reference>
<dbReference type="EMBL" id="JAOPJF010000115">
    <property type="protein sequence ID" value="KAK1139154.1"/>
    <property type="molecule type" value="Genomic_DNA"/>
</dbReference>
<evidence type="ECO:0000313" key="2">
    <source>
        <dbReference type="Proteomes" id="UP001177260"/>
    </source>
</evidence>
<gene>
    <name evidence="1" type="ORF">N8T08_001210</name>
</gene>
<proteinExistence type="predicted"/>
<evidence type="ECO:0000313" key="1">
    <source>
        <dbReference type="EMBL" id="KAK1139154.1"/>
    </source>
</evidence>